<comment type="caution">
    <text evidence="5">The sequence shown here is derived from an EMBL/GenBank/DDBJ whole genome shotgun (WGS) entry which is preliminary data.</text>
</comment>
<dbReference type="CDD" id="cd12148">
    <property type="entry name" value="fungal_TF_MHR"/>
    <property type="match status" value="1"/>
</dbReference>
<evidence type="ECO:0000313" key="6">
    <source>
        <dbReference type="Proteomes" id="UP000295083"/>
    </source>
</evidence>
<evidence type="ECO:0000256" key="2">
    <source>
        <dbReference type="ARBA" id="ARBA00023242"/>
    </source>
</evidence>
<feature type="domain" description="Xylanolytic transcriptional activator regulatory" evidence="4">
    <location>
        <begin position="1"/>
        <end position="55"/>
    </location>
</feature>
<sequence length="363" mass="41572">MRRRIWWQIFMLDIKFSMISGLSQSLLPRPCDCKLPKNLDDADLYTGATERYKDRDGPTEMIMPLVVHQIGYCMQQQPDIEALMLYNELSTLSSGRKSKVQSAQIGSFVKTLQDRLNNAIEKHSDAAAGPVHELAALVKNLILQKIKETTCPPQEQPEWGTEILTPKDNLFKWAVTSTEQNINAYKSNKHPGFLWFIKLLFQYDVFIYMVGQLSQRTTGSLVERGWQQLPSVYEYHPEFFDPSQDYHVALAKFVVKAWRVREDFLCSQHGVQPDEPSYVVKIRECLGPYFGRSRAGTEPASMRLDIASGQGHSDGHQQMDHLFSRYMGQGTASWDPLAMPDQEIINRQLSSFEGLDMRTPTAW</sequence>
<proteinExistence type="predicted"/>
<feature type="chain" id="PRO_5020349343" evidence="3">
    <location>
        <begin position="22"/>
        <end position="363"/>
    </location>
</feature>
<dbReference type="PANTHER" id="PTHR31001:SF85">
    <property type="entry name" value="ZN(II)2CYS6 TRANSCRIPTION FACTOR (EUROFUNG)"/>
    <property type="match status" value="1"/>
</dbReference>
<gene>
    <name evidence="5" type="primary">aurR2-7</name>
    <name evidence="5" type="ORF">C8035_v006744</name>
</gene>
<reference evidence="5 6" key="1">
    <citation type="submission" date="2018-11" db="EMBL/GenBank/DDBJ databases">
        <title>Genome sequence and assembly of Colletotrichum spinosum.</title>
        <authorList>
            <person name="Gan P."/>
            <person name="Shirasu K."/>
        </authorList>
    </citation>
    <scope>NUCLEOTIDE SEQUENCE [LARGE SCALE GENOMIC DNA]</scope>
    <source>
        <strain evidence="5 6">CBS 515.97</strain>
    </source>
</reference>
<evidence type="ECO:0000259" key="4">
    <source>
        <dbReference type="Pfam" id="PF04082"/>
    </source>
</evidence>
<dbReference type="EMBL" id="QAPG01000326">
    <property type="protein sequence ID" value="TDZ29167.1"/>
    <property type="molecule type" value="Genomic_DNA"/>
</dbReference>
<accession>A0A4R8PTW6</accession>
<dbReference type="Pfam" id="PF04082">
    <property type="entry name" value="Fungal_trans"/>
    <property type="match status" value="1"/>
</dbReference>
<organism evidence="5 6">
    <name type="scientific">Colletotrichum spinosum</name>
    <dbReference type="NCBI Taxonomy" id="1347390"/>
    <lineage>
        <taxon>Eukaryota</taxon>
        <taxon>Fungi</taxon>
        <taxon>Dikarya</taxon>
        <taxon>Ascomycota</taxon>
        <taxon>Pezizomycotina</taxon>
        <taxon>Sordariomycetes</taxon>
        <taxon>Hypocreomycetidae</taxon>
        <taxon>Glomerellales</taxon>
        <taxon>Glomerellaceae</taxon>
        <taxon>Colletotrichum</taxon>
        <taxon>Colletotrichum orbiculare species complex</taxon>
    </lineage>
</organism>
<dbReference type="PANTHER" id="PTHR31001">
    <property type="entry name" value="UNCHARACTERIZED TRANSCRIPTIONAL REGULATORY PROTEIN"/>
    <property type="match status" value="1"/>
</dbReference>
<dbReference type="InterPro" id="IPR050613">
    <property type="entry name" value="Sec_Metabolite_Reg"/>
</dbReference>
<dbReference type="AlphaFoldDB" id="A0A4R8PTW6"/>
<dbReference type="Proteomes" id="UP000295083">
    <property type="component" value="Unassembled WGS sequence"/>
</dbReference>
<keyword evidence="3" id="KW-0732">Signal</keyword>
<keyword evidence="2" id="KW-0539">Nucleus</keyword>
<evidence type="ECO:0000256" key="1">
    <source>
        <dbReference type="ARBA" id="ARBA00004123"/>
    </source>
</evidence>
<evidence type="ECO:0000256" key="3">
    <source>
        <dbReference type="SAM" id="SignalP"/>
    </source>
</evidence>
<protein>
    <submittedName>
        <fullName evidence="5">Aurofusarin cluster transcription factor aurR2</fullName>
    </submittedName>
</protein>
<feature type="signal peptide" evidence="3">
    <location>
        <begin position="1"/>
        <end position="21"/>
    </location>
</feature>
<dbReference type="InterPro" id="IPR007219">
    <property type="entry name" value="XnlR_reg_dom"/>
</dbReference>
<evidence type="ECO:0000313" key="5">
    <source>
        <dbReference type="EMBL" id="TDZ29167.1"/>
    </source>
</evidence>
<dbReference type="GO" id="GO:0005634">
    <property type="term" value="C:nucleus"/>
    <property type="evidence" value="ECO:0007669"/>
    <property type="project" value="UniProtKB-SubCell"/>
</dbReference>
<comment type="subcellular location">
    <subcellularLocation>
        <location evidence="1">Nucleus</location>
    </subcellularLocation>
</comment>
<keyword evidence="6" id="KW-1185">Reference proteome</keyword>
<name>A0A4R8PTW6_9PEZI</name>